<sequence>MNLRCFTTGLFQVNAWLLEDPASGACALIDTGEGEEVARALAALRPRPDLHAILLTHGHFDHAGGLVPVQQAFPVARTYLPALERPLFDLLPRQGAMFGMPQLSRPCGRIDVEVRDGDAVDVGALRLRFISTPGHTPGQGCWYTDTDIFVGDTLFAGSVGRTDFPLSDPQLAQASLLKLMALPGELVVHPGHGPDTTLGDELADNPFLAHVRRARGLPEPRRVAPFGGRWG</sequence>
<name>A0A4R2L3L7_9GAMM</name>
<evidence type="ECO:0000256" key="4">
    <source>
        <dbReference type="ARBA" id="ARBA00022833"/>
    </source>
</evidence>
<dbReference type="OrthoDB" id="9802248at2"/>
<dbReference type="RefSeq" id="WP_132543899.1">
    <property type="nucleotide sequence ID" value="NZ_SLWY01000015.1"/>
</dbReference>
<evidence type="ECO:0000259" key="5">
    <source>
        <dbReference type="SMART" id="SM00849"/>
    </source>
</evidence>
<dbReference type="EMBL" id="SLWY01000015">
    <property type="protein sequence ID" value="TCO80302.1"/>
    <property type="molecule type" value="Genomic_DNA"/>
</dbReference>
<evidence type="ECO:0000313" key="6">
    <source>
        <dbReference type="EMBL" id="TCO80302.1"/>
    </source>
</evidence>
<evidence type="ECO:0000313" key="7">
    <source>
        <dbReference type="Proteomes" id="UP000295765"/>
    </source>
</evidence>
<dbReference type="InterPro" id="IPR001279">
    <property type="entry name" value="Metallo-B-lactamas"/>
</dbReference>
<proteinExistence type="predicted"/>
<dbReference type="SUPFAM" id="SSF56281">
    <property type="entry name" value="Metallo-hydrolase/oxidoreductase"/>
    <property type="match status" value="1"/>
</dbReference>
<dbReference type="Gene3D" id="3.60.15.10">
    <property type="entry name" value="Ribonuclease Z/Hydroxyacylglutathione hydrolase-like"/>
    <property type="match status" value="1"/>
</dbReference>
<dbReference type="InterPro" id="IPR051453">
    <property type="entry name" value="MBL_Glyoxalase_II"/>
</dbReference>
<reference evidence="6 7" key="1">
    <citation type="submission" date="2019-03" db="EMBL/GenBank/DDBJ databases">
        <title>Genomic Encyclopedia of Type Strains, Phase IV (KMG-IV): sequencing the most valuable type-strain genomes for metagenomic binning, comparative biology and taxonomic classification.</title>
        <authorList>
            <person name="Goeker M."/>
        </authorList>
    </citation>
    <scope>NUCLEOTIDE SEQUENCE [LARGE SCALE GENOMIC DNA]</scope>
    <source>
        <strain evidence="6 7">DSM 25287</strain>
    </source>
</reference>
<dbReference type="AlphaFoldDB" id="A0A4R2L3L7"/>
<dbReference type="PANTHER" id="PTHR46233">
    <property type="entry name" value="HYDROXYACYLGLUTATHIONE HYDROLASE GLOC"/>
    <property type="match status" value="1"/>
</dbReference>
<dbReference type="InterPro" id="IPR036866">
    <property type="entry name" value="RibonucZ/Hydroxyglut_hydro"/>
</dbReference>
<dbReference type="GO" id="GO:0046872">
    <property type="term" value="F:metal ion binding"/>
    <property type="evidence" value="ECO:0007669"/>
    <property type="project" value="UniProtKB-KW"/>
</dbReference>
<comment type="cofactor">
    <cofactor evidence="1">
        <name>Zn(2+)</name>
        <dbReference type="ChEBI" id="CHEBI:29105"/>
    </cofactor>
</comment>
<dbReference type="Pfam" id="PF00753">
    <property type="entry name" value="Lactamase_B"/>
    <property type="match status" value="1"/>
</dbReference>
<accession>A0A4R2L3L7</accession>
<gene>
    <name evidence="6" type="ORF">EV699_11580</name>
</gene>
<keyword evidence="4" id="KW-0862">Zinc</keyword>
<evidence type="ECO:0000256" key="1">
    <source>
        <dbReference type="ARBA" id="ARBA00001947"/>
    </source>
</evidence>
<organism evidence="6 7">
    <name type="scientific">Plasticicumulans lactativorans</name>
    <dbReference type="NCBI Taxonomy" id="1133106"/>
    <lineage>
        <taxon>Bacteria</taxon>
        <taxon>Pseudomonadati</taxon>
        <taxon>Pseudomonadota</taxon>
        <taxon>Gammaproteobacteria</taxon>
        <taxon>Candidatus Competibacteraceae</taxon>
        <taxon>Plasticicumulans</taxon>
    </lineage>
</organism>
<keyword evidence="3 6" id="KW-0378">Hydrolase</keyword>
<protein>
    <submittedName>
        <fullName evidence="6">Glyoxylase-like metal-dependent hydrolase (Beta-lactamase superfamily II)</fullName>
    </submittedName>
</protein>
<comment type="caution">
    <text evidence="6">The sequence shown here is derived from an EMBL/GenBank/DDBJ whole genome shotgun (WGS) entry which is preliminary data.</text>
</comment>
<dbReference type="GO" id="GO:0016787">
    <property type="term" value="F:hydrolase activity"/>
    <property type="evidence" value="ECO:0007669"/>
    <property type="project" value="UniProtKB-KW"/>
</dbReference>
<keyword evidence="2" id="KW-0479">Metal-binding</keyword>
<evidence type="ECO:0000256" key="2">
    <source>
        <dbReference type="ARBA" id="ARBA00022723"/>
    </source>
</evidence>
<dbReference type="Proteomes" id="UP000295765">
    <property type="component" value="Unassembled WGS sequence"/>
</dbReference>
<dbReference type="SMART" id="SM00849">
    <property type="entry name" value="Lactamase_B"/>
    <property type="match status" value="1"/>
</dbReference>
<dbReference type="PANTHER" id="PTHR46233:SF3">
    <property type="entry name" value="HYDROXYACYLGLUTATHIONE HYDROLASE GLOC"/>
    <property type="match status" value="1"/>
</dbReference>
<feature type="domain" description="Metallo-beta-lactamase" evidence="5">
    <location>
        <begin position="12"/>
        <end position="192"/>
    </location>
</feature>
<keyword evidence="7" id="KW-1185">Reference proteome</keyword>
<evidence type="ECO:0000256" key="3">
    <source>
        <dbReference type="ARBA" id="ARBA00022801"/>
    </source>
</evidence>